<dbReference type="InterPro" id="IPR022050">
    <property type="entry name" value="T_hemolysin"/>
</dbReference>
<sequence length="232" mass="24799">MSDPLMLSATCNLDASEACPAVSCRGRLLSEIEPDTPTAAAVTQFIGRRFEQAYGARPPLRIPRLLAMTTASGTLLAAVGIRCAAGEALFLEDYLDAPIEACLSGHERADRARLAEIAHLAGVEAGVSRHLFASLTVWLMAHGFQWATFTATEPLFNSLRRMGIALLELAPADPARLADAGQGWGAYYAHGPVVVGVNVEQAYQTMSRTGKLRGTTWIGQAQEDESAYVHSA</sequence>
<accession>A0A4P7XJ41</accession>
<name>A0A4P7XJ41_9ALTE</name>
<evidence type="ECO:0008006" key="3">
    <source>
        <dbReference type="Google" id="ProtNLM"/>
    </source>
</evidence>
<dbReference type="Pfam" id="PF12261">
    <property type="entry name" value="T_hemolysin"/>
    <property type="match status" value="1"/>
</dbReference>
<protein>
    <recommendedName>
        <fullName evidence="3">Thermostable hemolysin</fullName>
    </recommendedName>
</protein>
<dbReference type="RefSeq" id="WP_136549846.1">
    <property type="nucleotide sequence ID" value="NZ_CP031093.1"/>
</dbReference>
<organism evidence="1 2">
    <name type="scientific">Hydrocarboniclastica marina</name>
    <dbReference type="NCBI Taxonomy" id="2259620"/>
    <lineage>
        <taxon>Bacteria</taxon>
        <taxon>Pseudomonadati</taxon>
        <taxon>Pseudomonadota</taxon>
        <taxon>Gammaproteobacteria</taxon>
        <taxon>Alteromonadales</taxon>
        <taxon>Alteromonadaceae</taxon>
        <taxon>Hydrocarboniclastica</taxon>
    </lineage>
</organism>
<dbReference type="KEGG" id="hmi:soil367_15035"/>
<dbReference type="AlphaFoldDB" id="A0A4P7XJ41"/>
<evidence type="ECO:0000313" key="1">
    <source>
        <dbReference type="EMBL" id="QCF27141.1"/>
    </source>
</evidence>
<gene>
    <name evidence="1" type="ORF">soil367_15035</name>
</gene>
<dbReference type="OrthoDB" id="7432757at2"/>
<dbReference type="EMBL" id="CP031093">
    <property type="protein sequence ID" value="QCF27141.1"/>
    <property type="molecule type" value="Genomic_DNA"/>
</dbReference>
<proteinExistence type="predicted"/>
<reference evidence="1 2" key="1">
    <citation type="submission" date="2018-07" db="EMBL/GenBank/DDBJ databases">
        <title>Marsedoiliclastica nanhaica gen. nov. sp. nov., a novel marine hydrocarbonoclastic bacterium isolated from an in-situ enriched hydrocarbon-degrading consortium in deep-sea sediment.</title>
        <authorList>
            <person name="Dong C."/>
            <person name="Ma T."/>
            <person name="Liu R."/>
            <person name="Shao Z."/>
        </authorList>
    </citation>
    <scope>NUCLEOTIDE SEQUENCE [LARGE SCALE GENOMIC DNA]</scope>
    <source>
        <strain evidence="2">soil36-7</strain>
    </source>
</reference>
<keyword evidence="2" id="KW-1185">Reference proteome</keyword>
<evidence type="ECO:0000313" key="2">
    <source>
        <dbReference type="Proteomes" id="UP000298049"/>
    </source>
</evidence>
<dbReference type="Proteomes" id="UP000298049">
    <property type="component" value="Chromosome"/>
</dbReference>